<dbReference type="EMBL" id="AJWJ01000020">
    <property type="protein sequence ID" value="KAF2077752.1"/>
    <property type="molecule type" value="Genomic_DNA"/>
</dbReference>
<dbReference type="Proteomes" id="UP000695562">
    <property type="component" value="Unassembled WGS sequence"/>
</dbReference>
<keyword evidence="2" id="KW-1185">Reference proteome</keyword>
<gene>
    <name evidence="1" type="ORF">CYY_000939</name>
</gene>
<evidence type="ECO:0000313" key="2">
    <source>
        <dbReference type="Proteomes" id="UP000695562"/>
    </source>
</evidence>
<comment type="caution">
    <text evidence="1">The sequence shown here is derived from an EMBL/GenBank/DDBJ whole genome shotgun (WGS) entry which is preliminary data.</text>
</comment>
<reference evidence="1" key="1">
    <citation type="submission" date="2020-01" db="EMBL/GenBank/DDBJ databases">
        <title>Development of genomics and gene disruption for Polysphondylium violaceum indicates a role for the polyketide synthase stlB in stalk morphogenesis.</title>
        <authorList>
            <person name="Narita B."/>
            <person name="Kawabe Y."/>
            <person name="Kin K."/>
            <person name="Saito T."/>
            <person name="Gibbs R."/>
            <person name="Kuspa A."/>
            <person name="Muzny D."/>
            <person name="Queller D."/>
            <person name="Richards S."/>
            <person name="Strassman J."/>
            <person name="Sucgang R."/>
            <person name="Worley K."/>
            <person name="Schaap P."/>
        </authorList>
    </citation>
    <scope>NUCLEOTIDE SEQUENCE</scope>
    <source>
        <strain evidence="1">QSvi11</strain>
    </source>
</reference>
<dbReference type="AlphaFoldDB" id="A0A8J4Q2V1"/>
<evidence type="ECO:0000313" key="1">
    <source>
        <dbReference type="EMBL" id="KAF2077752.1"/>
    </source>
</evidence>
<name>A0A8J4Q2V1_9MYCE</name>
<organism evidence="1 2">
    <name type="scientific">Polysphondylium violaceum</name>
    <dbReference type="NCBI Taxonomy" id="133409"/>
    <lineage>
        <taxon>Eukaryota</taxon>
        <taxon>Amoebozoa</taxon>
        <taxon>Evosea</taxon>
        <taxon>Eumycetozoa</taxon>
        <taxon>Dictyostelia</taxon>
        <taxon>Dictyosteliales</taxon>
        <taxon>Dictyosteliaceae</taxon>
        <taxon>Polysphondylium</taxon>
    </lineage>
</organism>
<proteinExistence type="predicted"/>
<sequence>MLESISNAIQKHKIKRLYSQCKDDSESSCLTSTSNRSSPTQYLFFQGIILRDGVKNPKVLVRLNESGLEIYNEKSFDLIKTLYLRDIKCFSEKNSIWEIEHREDDGSNQFITYRFYSPKASNINQRVMKFLYELKKEEDNMKM</sequence>
<accession>A0A8J4Q2V1</accession>
<dbReference type="OrthoDB" id="10477245at2759"/>
<protein>
    <submittedName>
        <fullName evidence="1">Uncharacterized protein</fullName>
    </submittedName>
</protein>